<evidence type="ECO:0000313" key="3">
    <source>
        <dbReference type="Proteomes" id="UP001221757"/>
    </source>
</evidence>
<evidence type="ECO:0000256" key="1">
    <source>
        <dbReference type="SAM" id="MobiDB-lite"/>
    </source>
</evidence>
<proteinExistence type="predicted"/>
<protein>
    <submittedName>
        <fullName evidence="2">Uncharacterized protein</fullName>
    </submittedName>
</protein>
<keyword evidence="3" id="KW-1185">Reference proteome</keyword>
<dbReference type="EMBL" id="JARKIE010000103">
    <property type="protein sequence ID" value="KAJ7683960.1"/>
    <property type="molecule type" value="Genomic_DNA"/>
</dbReference>
<feature type="compositionally biased region" description="Low complexity" evidence="1">
    <location>
        <begin position="120"/>
        <end position="140"/>
    </location>
</feature>
<name>A0AAD7GAV4_MYCRO</name>
<comment type="caution">
    <text evidence="2">The sequence shown here is derived from an EMBL/GenBank/DDBJ whole genome shotgun (WGS) entry which is preliminary data.</text>
</comment>
<organism evidence="2 3">
    <name type="scientific">Mycena rosella</name>
    <name type="common">Pink bonnet</name>
    <name type="synonym">Agaricus rosellus</name>
    <dbReference type="NCBI Taxonomy" id="1033263"/>
    <lineage>
        <taxon>Eukaryota</taxon>
        <taxon>Fungi</taxon>
        <taxon>Dikarya</taxon>
        <taxon>Basidiomycota</taxon>
        <taxon>Agaricomycotina</taxon>
        <taxon>Agaricomycetes</taxon>
        <taxon>Agaricomycetidae</taxon>
        <taxon>Agaricales</taxon>
        <taxon>Marasmiineae</taxon>
        <taxon>Mycenaceae</taxon>
        <taxon>Mycena</taxon>
    </lineage>
</organism>
<dbReference type="Proteomes" id="UP001221757">
    <property type="component" value="Unassembled WGS sequence"/>
</dbReference>
<evidence type="ECO:0000313" key="2">
    <source>
        <dbReference type="EMBL" id="KAJ7683960.1"/>
    </source>
</evidence>
<dbReference type="AlphaFoldDB" id="A0AAD7GAV4"/>
<feature type="region of interest" description="Disordered" evidence="1">
    <location>
        <begin position="111"/>
        <end position="147"/>
    </location>
</feature>
<accession>A0AAD7GAV4</accession>
<gene>
    <name evidence="2" type="ORF">B0H17DRAFT_1137373</name>
</gene>
<reference evidence="2" key="1">
    <citation type="submission" date="2023-03" db="EMBL/GenBank/DDBJ databases">
        <title>Massive genome expansion in bonnet fungi (Mycena s.s.) driven by repeated elements and novel gene families across ecological guilds.</title>
        <authorList>
            <consortium name="Lawrence Berkeley National Laboratory"/>
            <person name="Harder C.B."/>
            <person name="Miyauchi S."/>
            <person name="Viragh M."/>
            <person name="Kuo A."/>
            <person name="Thoen E."/>
            <person name="Andreopoulos B."/>
            <person name="Lu D."/>
            <person name="Skrede I."/>
            <person name="Drula E."/>
            <person name="Henrissat B."/>
            <person name="Morin E."/>
            <person name="Kohler A."/>
            <person name="Barry K."/>
            <person name="LaButti K."/>
            <person name="Morin E."/>
            <person name="Salamov A."/>
            <person name="Lipzen A."/>
            <person name="Mereny Z."/>
            <person name="Hegedus B."/>
            <person name="Baldrian P."/>
            <person name="Stursova M."/>
            <person name="Weitz H."/>
            <person name="Taylor A."/>
            <person name="Grigoriev I.V."/>
            <person name="Nagy L.G."/>
            <person name="Martin F."/>
            <person name="Kauserud H."/>
        </authorList>
    </citation>
    <scope>NUCLEOTIDE SEQUENCE</scope>
    <source>
        <strain evidence="2">CBHHK067</strain>
    </source>
</reference>
<sequence length="167" mass="17756">MVSLGNEPLDAHATPNPNYGAADQYLVDTADYNVSYPPGASYDHTNTNYAPAADHANPGADQYYTAAADQYTPAANQQYAAEQDPYYADPNAYENYNQYYAAGAAPGDNVYSVSPNNNRPSLSPHPYSHPSHASNAPPSALRDFAGRDSAYQQSIDSFYGAAGGSAV</sequence>